<dbReference type="Gene3D" id="6.20.370.60">
    <property type="match status" value="1"/>
</dbReference>
<feature type="domain" description="PDZ" evidence="2">
    <location>
        <begin position="1527"/>
        <end position="1612"/>
    </location>
</feature>
<feature type="region of interest" description="Disordered" evidence="1">
    <location>
        <begin position="765"/>
        <end position="882"/>
    </location>
</feature>
<feature type="compositionally biased region" description="Polar residues" evidence="1">
    <location>
        <begin position="685"/>
        <end position="695"/>
    </location>
</feature>
<protein>
    <submittedName>
        <fullName evidence="3">Multiple PDZ domain protein</fullName>
    </submittedName>
</protein>
<accession>A0ABQ8N252</accession>
<dbReference type="InterPro" id="IPR036034">
    <property type="entry name" value="PDZ_sf"/>
</dbReference>
<feature type="compositionally biased region" description="Basic and acidic residues" evidence="1">
    <location>
        <begin position="1001"/>
        <end position="1022"/>
    </location>
</feature>
<dbReference type="InterPro" id="IPR001478">
    <property type="entry name" value="PDZ"/>
</dbReference>
<feature type="domain" description="PDZ" evidence="2">
    <location>
        <begin position="1447"/>
        <end position="1523"/>
    </location>
</feature>
<feature type="domain" description="PDZ" evidence="2">
    <location>
        <begin position="96"/>
        <end position="170"/>
    </location>
</feature>
<feature type="compositionally biased region" description="Basic and acidic residues" evidence="1">
    <location>
        <begin position="854"/>
        <end position="876"/>
    </location>
</feature>
<feature type="region of interest" description="Disordered" evidence="1">
    <location>
        <begin position="662"/>
        <end position="695"/>
    </location>
</feature>
<feature type="domain" description="PDZ" evidence="2">
    <location>
        <begin position="1044"/>
        <end position="1123"/>
    </location>
</feature>
<dbReference type="Proteomes" id="UP000830375">
    <property type="component" value="Unassembled WGS sequence"/>
</dbReference>
<feature type="compositionally biased region" description="Polar residues" evidence="1">
    <location>
        <begin position="24"/>
        <end position="33"/>
    </location>
</feature>
<dbReference type="PANTHER" id="PTHR19964">
    <property type="entry name" value="MULTIPLE PDZ DOMAIN PROTEIN"/>
    <property type="match status" value="1"/>
</dbReference>
<feature type="region of interest" description="Disordered" evidence="1">
    <location>
        <begin position="980"/>
        <end position="1027"/>
    </location>
</feature>
<sequence length="1616" mass="175888">MSGRRERLFKDTRLKSLEGGLGSQYVSPRTPLSMSDEPDGMSTSRPSCNLRYRDSYLSAQRGNDRCRSFNYVTFAPCITEDISVLQSMAQGRTVLRFDLEKGESTLGISIIGLETESSGGHGIFIQKIQPDSVAYSDGHLHEGDQILAVNGKLFESSVTQEQAFRVLQEAATVNDGSGLGFGIIGGRSTGTMVKTILPHGVAGKDGRLRSGDLLLRIGDVDVSTMGSEEVARELRLAGSHDLVEKKEKEFGVRFNNNKNGLGVNISKSLDNLNKESSGFEVKSILKGNAVDGRVHIGDDIIASQYDCSKQKVEEILHMTGQQVKISIQRKGLPSGTQTMSQRPLTPLGLLPPPLPPCLPEPKPVLPPGKVFYTERRDLNFNRECIESTQACYLQSKMENRNQSSFCKLSDEEEEILKEKWQSKLGAQYEVMVAQVQKFSESSGLGVSLEAKEGHHYICSILPEGPIGQTGIIRPGDELLEVNGFSLIGETHKEVVSLLKELPVNVCVVCSRLIPPTISEEDDDDDDDVQLTLKELLAEFHEKKSFGGLFARREDDWKTEAPVLSHQAMWENEIQVYELQKGDSGLGFSILDYQDPMNPGHTVIVIRSLVAGGLAERDGRLLPGDRLMFVNGTDLSHASLAQAVHVLKSTALGTVRIGVTKPLPENDIQDTGADITGNSHSEHNNQHGTLQTNSHSQNSKMEADAKHVSIPSSGYERTITIVRGNSSLGMTVSALRDGSGMIIRSVVHGGVTYVPAAFLDMHRASHAQSKEEMEKHRTTTVQPKHSQNLPFKPLECISEQQSTVDGKGVNGKTQDEEENERTDSHNQIKQRESSESLEREQKVKNERAVLQSENGQRRGREKDRKKDEEETHGKDHSSWSQPRRVTLLRAGGTCLGFSVVQGVDVSDFTHEETVEAIRRAGDKVELLVQSPEFSATDSCSDDKMSRSNSQNHQEPEIPNNLSPTYPFSPIPFKLGKPPHLAPPLLKLPSRQVNTETDGVQRVPERPPLPEEASHQHSGQEQKQEQASYWSRMQQRYGSLPGELHMFDLDCGSHSSGLGLCLSGNRDGARGRMSVYVSEIKPDGATAADGRVRVGDELLEINGQVLYGRSHQNATAIISNAPAKMDNCPVLSPAMQVKEGQHLALSQDGRISREDKLKSCSSENLSIGLPAPINATSNHKPTCHPASHMSPSYCTPPSTGISSADENIHCGSTANQSSCTGPHSASYFAQCSVSSDPLTCPIIPGCMNNIDICKGTTGLGLSIVGGCNTALGIIMIHEVNKDGAAHRDGRLWAGDHILEVNGIDLRMATHEEALSVLRLSPQRVRLCIYRDPVTENHSTHTLQNHTPEDMWDLFSVELMLKTGQGLGLRIVGKRNDTGIFVSEITRGGAADLDGRLLLGDQILSVNGEDIRAASQDYASALLQVGEVDVPLLSSLSAHDSVDENVDIRTVTVQKHECESVELRLRGTQGDGMIYISNLDPTTPAARAGLLQLGARVISINGTSTERLSVTEASTLLRNSSGAVTLQFQTIILERGSAGLGFSIVGGFGSSHGDLPIYVKNIFPKGAAVEDGRLRRGVQLLTVNGQSLEGVTHSEAVELLRQTSGTVTLQVLSKRLPSC</sequence>
<feature type="region of interest" description="Disordered" evidence="1">
    <location>
        <begin position="19"/>
        <end position="47"/>
    </location>
</feature>
<dbReference type="CDD" id="cd06676">
    <property type="entry name" value="PDZ13_MUPP1-like"/>
    <property type="match status" value="1"/>
</dbReference>
<reference evidence="3 4" key="1">
    <citation type="submission" date="2022-01" db="EMBL/GenBank/DDBJ databases">
        <title>A high-quality chromosome-level genome assembly of rohu carp, Labeo rohita.</title>
        <authorList>
            <person name="Arick M.A. II"/>
            <person name="Hsu C.-Y."/>
            <person name="Magbanua Z."/>
            <person name="Pechanova O."/>
            <person name="Grover C."/>
            <person name="Miller E."/>
            <person name="Thrash A."/>
            <person name="Ezzel L."/>
            <person name="Alam S."/>
            <person name="Benzie J."/>
            <person name="Hamilton M."/>
            <person name="Karsi A."/>
            <person name="Lawrence M.L."/>
            <person name="Peterson D.G."/>
        </authorList>
    </citation>
    <scope>NUCLEOTIDE SEQUENCE [LARGE SCALE GENOMIC DNA]</scope>
    <source>
        <strain evidence="4">BAU-BD-2019</strain>
        <tissue evidence="3">Blood</tissue>
    </source>
</reference>
<feature type="domain" description="PDZ" evidence="2">
    <location>
        <begin position="1247"/>
        <end position="1330"/>
    </location>
</feature>
<dbReference type="CDD" id="cd00136">
    <property type="entry name" value="PDZ_canonical"/>
    <property type="match status" value="1"/>
</dbReference>
<feature type="region of interest" description="Disordered" evidence="1">
    <location>
        <begin position="931"/>
        <end position="961"/>
    </location>
</feature>
<evidence type="ECO:0000313" key="4">
    <source>
        <dbReference type="Proteomes" id="UP000830375"/>
    </source>
</evidence>
<dbReference type="InterPro" id="IPR051342">
    <property type="entry name" value="PDZ_scaffold"/>
</dbReference>
<dbReference type="SMART" id="SM00228">
    <property type="entry name" value="PDZ"/>
    <property type="match status" value="10"/>
</dbReference>
<feature type="compositionally biased region" description="Basic and acidic residues" evidence="1">
    <location>
        <begin position="820"/>
        <end position="846"/>
    </location>
</feature>
<dbReference type="PROSITE" id="PS50106">
    <property type="entry name" value="PDZ"/>
    <property type="match status" value="10"/>
</dbReference>
<feature type="domain" description="PDZ" evidence="2">
    <location>
        <begin position="1353"/>
        <end position="1421"/>
    </location>
</feature>
<name>A0ABQ8N252_LABRO</name>
<evidence type="ECO:0000256" key="1">
    <source>
        <dbReference type="SAM" id="MobiDB-lite"/>
    </source>
</evidence>
<dbReference type="PANTHER" id="PTHR19964:SF10">
    <property type="entry name" value="MULTIPLE PDZ DOMAIN PROTEIN"/>
    <property type="match status" value="1"/>
</dbReference>
<dbReference type="CDD" id="cd06669">
    <property type="entry name" value="PDZ5_MUPP1-like"/>
    <property type="match status" value="1"/>
</dbReference>
<dbReference type="CDD" id="cd06673">
    <property type="entry name" value="PDZ10_MUPP1-PDZ8_PATJ-like"/>
    <property type="match status" value="1"/>
</dbReference>
<feature type="compositionally biased region" description="Polar residues" evidence="1">
    <location>
        <begin position="778"/>
        <end position="788"/>
    </location>
</feature>
<dbReference type="Pfam" id="PF00595">
    <property type="entry name" value="PDZ"/>
    <property type="match status" value="9"/>
</dbReference>
<feature type="compositionally biased region" description="Basic and acidic residues" evidence="1">
    <location>
        <begin position="765"/>
        <end position="776"/>
    </location>
</feature>
<proteinExistence type="predicted"/>
<comment type="caution">
    <text evidence="3">The sequence shown here is derived from an EMBL/GenBank/DDBJ whole genome shotgun (WGS) entry which is preliminary data.</text>
</comment>
<evidence type="ECO:0000259" key="2">
    <source>
        <dbReference type="PROSITE" id="PS50106"/>
    </source>
</evidence>
<dbReference type="CDD" id="cd06674">
    <property type="entry name" value="PDZ11_MUPP1-PDZ9_PATJ-like"/>
    <property type="match status" value="1"/>
</dbReference>
<feature type="domain" description="PDZ" evidence="2">
    <location>
        <begin position="251"/>
        <end position="331"/>
    </location>
</feature>
<gene>
    <name evidence="3" type="ORF">H4Q32_005323</name>
</gene>
<feature type="domain" description="PDZ" evidence="2">
    <location>
        <begin position="575"/>
        <end position="649"/>
    </location>
</feature>
<organism evidence="3 4">
    <name type="scientific">Labeo rohita</name>
    <name type="common">Indian major carp</name>
    <name type="synonym">Cyprinus rohita</name>
    <dbReference type="NCBI Taxonomy" id="84645"/>
    <lineage>
        <taxon>Eukaryota</taxon>
        <taxon>Metazoa</taxon>
        <taxon>Chordata</taxon>
        <taxon>Craniata</taxon>
        <taxon>Vertebrata</taxon>
        <taxon>Euteleostomi</taxon>
        <taxon>Actinopterygii</taxon>
        <taxon>Neopterygii</taxon>
        <taxon>Teleostei</taxon>
        <taxon>Ostariophysi</taxon>
        <taxon>Cypriniformes</taxon>
        <taxon>Cyprinidae</taxon>
        <taxon>Labeoninae</taxon>
        <taxon>Labeonini</taxon>
        <taxon>Labeo</taxon>
    </lineage>
</organism>
<dbReference type="CDD" id="cd06668">
    <property type="entry name" value="PDZ4_MUPP1-like"/>
    <property type="match status" value="1"/>
</dbReference>
<dbReference type="CDD" id="cd06672">
    <property type="entry name" value="PDZ8_MUPP1-PDZ7_PATJ-PDZ2_INAD-like"/>
    <property type="match status" value="1"/>
</dbReference>
<evidence type="ECO:0000313" key="3">
    <source>
        <dbReference type="EMBL" id="KAI2668576.1"/>
    </source>
</evidence>
<feature type="domain" description="PDZ" evidence="2">
    <location>
        <begin position="174"/>
        <end position="239"/>
    </location>
</feature>
<dbReference type="Gene3D" id="2.30.42.10">
    <property type="match status" value="10"/>
</dbReference>
<keyword evidence="4" id="KW-1185">Reference proteome</keyword>
<dbReference type="EMBL" id="JACTAM010000001">
    <property type="protein sequence ID" value="KAI2668576.1"/>
    <property type="molecule type" value="Genomic_DNA"/>
</dbReference>
<feature type="domain" description="PDZ" evidence="2">
    <location>
        <begin position="432"/>
        <end position="500"/>
    </location>
</feature>
<dbReference type="SUPFAM" id="SSF50156">
    <property type="entry name" value="PDZ domain-like"/>
    <property type="match status" value="11"/>
</dbReference>